<dbReference type="InterPro" id="IPR036388">
    <property type="entry name" value="WH-like_DNA-bd_sf"/>
</dbReference>
<evidence type="ECO:0000313" key="9">
    <source>
        <dbReference type="EMBL" id="OTG18702.1"/>
    </source>
</evidence>
<evidence type="ECO:0000313" key="10">
    <source>
        <dbReference type="Proteomes" id="UP000215914"/>
    </source>
</evidence>
<dbReference type="GO" id="GO:0008757">
    <property type="term" value="F:S-adenosylmethionine-dependent methyltransferase activity"/>
    <property type="evidence" value="ECO:0000318"/>
    <property type="project" value="GO_Central"/>
</dbReference>
<feature type="active site" description="Proton acceptor" evidence="5">
    <location>
        <position position="271"/>
    </location>
</feature>
<name>A0A251U7E8_HELAN</name>
<dbReference type="OMA" id="KCSAFGT"/>
<evidence type="ECO:0000259" key="6">
    <source>
        <dbReference type="Pfam" id="PF00891"/>
    </source>
</evidence>
<feature type="domain" description="O-methyltransferase dimerisation" evidence="7">
    <location>
        <begin position="25"/>
        <end position="119"/>
    </location>
</feature>
<dbReference type="Gramene" id="mRNA:HanXRQr2_Chr08g0340271">
    <property type="protein sequence ID" value="mRNA:HanXRQr2_Chr08g0340271"/>
    <property type="gene ID" value="HanXRQr2_Chr08g0340271"/>
</dbReference>
<evidence type="ECO:0000256" key="4">
    <source>
        <dbReference type="ARBA" id="ARBA00034481"/>
    </source>
</evidence>
<dbReference type="FunFam" id="3.40.50.150:FF:000061">
    <property type="entry name" value="Caffeic acid O-methyltransferase"/>
    <property type="match status" value="1"/>
</dbReference>
<dbReference type="GO" id="GO:0008171">
    <property type="term" value="F:O-methyltransferase activity"/>
    <property type="evidence" value="ECO:0000318"/>
    <property type="project" value="GO_Central"/>
</dbReference>
<dbReference type="FunFam" id="1.10.10.10:FF:000357">
    <property type="entry name" value="Caffeic acid 3-O-methyltransferase"/>
    <property type="match status" value="1"/>
</dbReference>
<dbReference type="InterPro" id="IPR029063">
    <property type="entry name" value="SAM-dependent_MTases_sf"/>
</dbReference>
<dbReference type="PANTHER" id="PTHR11746">
    <property type="entry name" value="O-METHYLTRANSFERASE"/>
    <property type="match status" value="1"/>
</dbReference>
<dbReference type="PROSITE" id="PS51683">
    <property type="entry name" value="SAM_OMT_II"/>
    <property type="match status" value="1"/>
</dbReference>
<evidence type="ECO:0000256" key="2">
    <source>
        <dbReference type="ARBA" id="ARBA00022679"/>
    </source>
</evidence>
<dbReference type="AlphaFoldDB" id="A0A251U7E8"/>
<dbReference type="Gene3D" id="3.40.50.150">
    <property type="entry name" value="Vaccinia Virus protein VP39"/>
    <property type="match status" value="1"/>
</dbReference>
<dbReference type="InterPro" id="IPR016461">
    <property type="entry name" value="COMT-like"/>
</dbReference>
<dbReference type="EMBL" id="CM007897">
    <property type="protein sequence ID" value="OTG18702.1"/>
    <property type="molecule type" value="Genomic_DNA"/>
</dbReference>
<dbReference type="InterPro" id="IPR036390">
    <property type="entry name" value="WH_DNA-bd_sf"/>
</dbReference>
<dbReference type="InterPro" id="IPR001077">
    <property type="entry name" value="COMT_C"/>
</dbReference>
<dbReference type="SUPFAM" id="SSF46785">
    <property type="entry name" value="Winged helix' DNA-binding domain"/>
    <property type="match status" value="1"/>
</dbReference>
<dbReference type="EMBL" id="MNCJ02000323">
    <property type="protein sequence ID" value="KAF5795492.1"/>
    <property type="molecule type" value="Genomic_DNA"/>
</dbReference>
<dbReference type="Gene3D" id="1.10.10.10">
    <property type="entry name" value="Winged helix-like DNA-binding domain superfamily/Winged helix DNA-binding domain"/>
    <property type="match status" value="1"/>
</dbReference>
<evidence type="ECO:0000259" key="7">
    <source>
        <dbReference type="Pfam" id="PF08100"/>
    </source>
</evidence>
<accession>A0A251U7E8</accession>
<dbReference type="STRING" id="4232.A0A251U7E8"/>
<dbReference type="PIRSF" id="PIRSF005739">
    <property type="entry name" value="O-mtase"/>
    <property type="match status" value="1"/>
</dbReference>
<reference evidence="9" key="2">
    <citation type="submission" date="2017-02" db="EMBL/GenBank/DDBJ databases">
        <title>Sunflower complete genome.</title>
        <authorList>
            <person name="Langlade N."/>
            <person name="Munos S."/>
        </authorList>
    </citation>
    <scope>NUCLEOTIDE SEQUENCE [LARGE SCALE GENOMIC DNA]</scope>
    <source>
        <tissue evidence="9">Leaves</tissue>
    </source>
</reference>
<dbReference type="InParanoid" id="A0A251U7E8"/>
<evidence type="ECO:0000313" key="8">
    <source>
        <dbReference type="EMBL" id="KAF5795492.1"/>
    </source>
</evidence>
<evidence type="ECO:0000256" key="5">
    <source>
        <dbReference type="PIRSR" id="PIRSR005739-1"/>
    </source>
</evidence>
<dbReference type="CDD" id="cd02440">
    <property type="entry name" value="AdoMet_MTases"/>
    <property type="match status" value="1"/>
</dbReference>
<dbReference type="EC" id="2.1.1.68" evidence="8"/>
<dbReference type="Pfam" id="PF08100">
    <property type="entry name" value="Dimerisation"/>
    <property type="match status" value="1"/>
</dbReference>
<dbReference type="Proteomes" id="UP000215914">
    <property type="component" value="Chromosome 8"/>
</dbReference>
<evidence type="ECO:0000256" key="3">
    <source>
        <dbReference type="ARBA" id="ARBA00022691"/>
    </source>
</evidence>
<dbReference type="GO" id="GO:0009805">
    <property type="term" value="P:coumarin biosynthetic process"/>
    <property type="evidence" value="ECO:0007669"/>
    <property type="project" value="UniProtKB-ARBA"/>
</dbReference>
<reference evidence="8 10" key="1">
    <citation type="journal article" date="2017" name="Nature">
        <title>The sunflower genome provides insights into oil metabolism, flowering and Asterid evolution.</title>
        <authorList>
            <person name="Badouin H."/>
            <person name="Gouzy J."/>
            <person name="Grassa C.J."/>
            <person name="Murat F."/>
            <person name="Staton S.E."/>
            <person name="Cottret L."/>
            <person name="Lelandais-Briere C."/>
            <person name="Owens G.L."/>
            <person name="Carrere S."/>
            <person name="Mayjonade B."/>
            <person name="Legrand L."/>
            <person name="Gill N."/>
            <person name="Kane N.C."/>
            <person name="Bowers J.E."/>
            <person name="Hubner S."/>
            <person name="Bellec A."/>
            <person name="Berard A."/>
            <person name="Berges H."/>
            <person name="Blanchet N."/>
            <person name="Boniface M.C."/>
            <person name="Brunel D."/>
            <person name="Catrice O."/>
            <person name="Chaidir N."/>
            <person name="Claudel C."/>
            <person name="Donnadieu C."/>
            <person name="Faraut T."/>
            <person name="Fievet G."/>
            <person name="Helmstetter N."/>
            <person name="King M."/>
            <person name="Knapp S.J."/>
            <person name="Lai Z."/>
            <person name="Le Paslier M.C."/>
            <person name="Lippi Y."/>
            <person name="Lorenzon L."/>
            <person name="Mandel J.R."/>
            <person name="Marage G."/>
            <person name="Marchand G."/>
            <person name="Marquand E."/>
            <person name="Bret-Mestries E."/>
            <person name="Morien E."/>
            <person name="Nambeesan S."/>
            <person name="Nguyen T."/>
            <person name="Pegot-Espagnet P."/>
            <person name="Pouilly N."/>
            <person name="Raftis F."/>
            <person name="Sallet E."/>
            <person name="Schiex T."/>
            <person name="Thomas J."/>
            <person name="Vandecasteele C."/>
            <person name="Vares D."/>
            <person name="Vear F."/>
            <person name="Vautrin S."/>
            <person name="Crespi M."/>
            <person name="Mangin B."/>
            <person name="Burke J.M."/>
            <person name="Salse J."/>
            <person name="Munos S."/>
            <person name="Vincourt P."/>
            <person name="Rieseberg L.H."/>
            <person name="Langlade N.B."/>
        </authorList>
    </citation>
    <scope>NUCLEOTIDE SEQUENCE [LARGE SCALE GENOMIC DNA]</scope>
    <source>
        <strain evidence="10">cv. SF193</strain>
        <tissue evidence="8">Leaves</tissue>
    </source>
</reference>
<dbReference type="OrthoDB" id="1606438at2759"/>
<feature type="domain" description="O-methyltransferase C-terminal" evidence="6">
    <location>
        <begin position="142"/>
        <end position="347"/>
    </location>
</feature>
<sequence>MGSTSASVNVPLEANQDDQSFLFAMQLASASVLPMVLKTAIELDLLETIAKAGPGGSLSSSELVAQLPKVNNPEAPVMVDRICRLLASYSVLTCTLKETTDGCAERFYGVAPVCKFLTKNDSGVSLAPLLLMNQDKVFMESWYFLKDAVLDGGIPSNKAYGMPAFEYYGKDQRFNKVFNSAMFNHSTMTMKKIIDLYDGFSSLETLVDVGGGTGASLNMITSKHTSLKGINFDLPHVIEDATTYHGIEHVGGDMFESVPKGDAIFMKWILHDWSDALCLQVLKNCYKSLPKNGKVIVAECILSEAPDSTPATQNVIHIDVIMLVHSLGGKERTEKEFEALAKAAGFKGFNKAACALNTWVMEFCK</sequence>
<reference evidence="8" key="3">
    <citation type="submission" date="2020-06" db="EMBL/GenBank/DDBJ databases">
        <title>Helianthus annuus Genome sequencing and assembly Release 2.</title>
        <authorList>
            <person name="Gouzy J."/>
            <person name="Langlade N."/>
            <person name="Munos S."/>
        </authorList>
    </citation>
    <scope>NUCLEOTIDE SEQUENCE</scope>
    <source>
        <tissue evidence="8">Leaves</tissue>
    </source>
</reference>
<dbReference type="Pfam" id="PF00891">
    <property type="entry name" value="Methyltransf_2"/>
    <property type="match status" value="1"/>
</dbReference>
<comment type="similarity">
    <text evidence="4">Belongs to the class I-like SAM-binding methyltransferase superfamily. Cation-independent O-methyltransferase family. COMT subfamily.</text>
</comment>
<keyword evidence="10" id="KW-1185">Reference proteome</keyword>
<dbReference type="GO" id="GO:0032259">
    <property type="term" value="P:methylation"/>
    <property type="evidence" value="ECO:0000318"/>
    <property type="project" value="GO_Central"/>
</dbReference>
<dbReference type="GO" id="GO:0046983">
    <property type="term" value="F:protein dimerization activity"/>
    <property type="evidence" value="ECO:0007669"/>
    <property type="project" value="InterPro"/>
</dbReference>
<dbReference type="FunCoup" id="A0A251U7E8">
    <property type="interactions" value="1350"/>
</dbReference>
<organism evidence="9 10">
    <name type="scientific">Helianthus annuus</name>
    <name type="common">Common sunflower</name>
    <dbReference type="NCBI Taxonomy" id="4232"/>
    <lineage>
        <taxon>Eukaryota</taxon>
        <taxon>Viridiplantae</taxon>
        <taxon>Streptophyta</taxon>
        <taxon>Embryophyta</taxon>
        <taxon>Tracheophyta</taxon>
        <taxon>Spermatophyta</taxon>
        <taxon>Magnoliopsida</taxon>
        <taxon>eudicotyledons</taxon>
        <taxon>Gunneridae</taxon>
        <taxon>Pentapetalae</taxon>
        <taxon>asterids</taxon>
        <taxon>campanulids</taxon>
        <taxon>Asterales</taxon>
        <taxon>Asteraceae</taxon>
        <taxon>Asteroideae</taxon>
        <taxon>Heliantheae alliance</taxon>
        <taxon>Heliantheae</taxon>
        <taxon>Helianthus</taxon>
    </lineage>
</organism>
<dbReference type="GO" id="GO:0047763">
    <property type="term" value="F:caffeate O-methyltransferase activity"/>
    <property type="evidence" value="ECO:0007669"/>
    <property type="project" value="UniProtKB-EC"/>
</dbReference>
<proteinExistence type="inferred from homology"/>
<evidence type="ECO:0000256" key="1">
    <source>
        <dbReference type="ARBA" id="ARBA00022603"/>
    </source>
</evidence>
<dbReference type="InterPro" id="IPR012967">
    <property type="entry name" value="COMT_dimerisation"/>
</dbReference>
<keyword evidence="3" id="KW-0949">S-adenosyl-L-methionine</keyword>
<protein>
    <submittedName>
        <fullName evidence="8">Caffeate O-methyltransferase</fullName>
        <ecNumber evidence="8">2.1.1.68</ecNumber>
    </submittedName>
    <submittedName>
        <fullName evidence="9">Putative O-methyltransferase COMT-type, S-adenosyl-L-methionine-dependent methyltransferase</fullName>
    </submittedName>
</protein>
<gene>
    <name evidence="9" type="ORF">HannXRQ_Chr08g0225961</name>
    <name evidence="8" type="ORF">HanXRQr2_Chr08g0340271</name>
</gene>
<keyword evidence="1 9" id="KW-0489">Methyltransferase</keyword>
<dbReference type="SUPFAM" id="SSF53335">
    <property type="entry name" value="S-adenosyl-L-methionine-dependent methyltransferases"/>
    <property type="match status" value="1"/>
</dbReference>
<keyword evidence="2 9" id="KW-0808">Transferase</keyword>